<dbReference type="Gene3D" id="3.20.20.70">
    <property type="entry name" value="Aldolase class I"/>
    <property type="match status" value="1"/>
</dbReference>
<proteinExistence type="predicted"/>
<keyword evidence="2" id="KW-1185">Reference proteome</keyword>
<reference evidence="2" key="1">
    <citation type="submission" date="2007-10" db="EMBL/GenBank/DDBJ databases">
        <title>Complete sequence of chromosome of Desulforudis audaxviator MP104C.</title>
        <authorList>
            <person name="Copeland A."/>
            <person name="Lucas S."/>
            <person name="Lapidus A."/>
            <person name="Barry K."/>
            <person name="Glavina del Rio T."/>
            <person name="Dalin E."/>
            <person name="Tice H."/>
            <person name="Bruce D."/>
            <person name="Pitluck S."/>
            <person name="Lowry S.R."/>
            <person name="Larimer F."/>
            <person name="Land M.L."/>
            <person name="Hauser L."/>
            <person name="Kyrpides N."/>
            <person name="Ivanova N.N."/>
            <person name="Richardson P."/>
        </authorList>
    </citation>
    <scope>NUCLEOTIDE SEQUENCE [LARGE SCALE GENOMIC DNA]</scope>
    <source>
        <strain evidence="2">MP104C</strain>
    </source>
</reference>
<name>B1I436_DESAP</name>
<dbReference type="InterPro" id="IPR013785">
    <property type="entry name" value="Aldolase_TIM"/>
</dbReference>
<dbReference type="KEGG" id="dau:Daud_1140"/>
<gene>
    <name evidence="1" type="ordered locus">Daud_1140</name>
</gene>
<accession>B1I436</accession>
<dbReference type="HOGENOM" id="CLU_3250415_0_0_9"/>
<organism evidence="1 2">
    <name type="scientific">Desulforudis audaxviator (strain MP104C)</name>
    <dbReference type="NCBI Taxonomy" id="477974"/>
    <lineage>
        <taxon>Bacteria</taxon>
        <taxon>Bacillati</taxon>
        <taxon>Bacillota</taxon>
        <taxon>Clostridia</taxon>
        <taxon>Thermoanaerobacterales</taxon>
        <taxon>Candidatus Desulforudaceae</taxon>
        <taxon>Candidatus Desulforudis</taxon>
    </lineage>
</organism>
<evidence type="ECO:0000313" key="1">
    <source>
        <dbReference type="EMBL" id="ACA59651.1"/>
    </source>
</evidence>
<dbReference type="Proteomes" id="UP000008544">
    <property type="component" value="Chromosome"/>
</dbReference>
<dbReference type="SUPFAM" id="SSF51395">
    <property type="entry name" value="FMN-linked oxidoreductases"/>
    <property type="match status" value="1"/>
</dbReference>
<sequence>MLEEPPSALTPEEIDGIIKADFLAAALRAKNAGFDGVNKHSY</sequence>
<dbReference type="STRING" id="477974.Daud_1140"/>
<evidence type="ECO:0000313" key="2">
    <source>
        <dbReference type="Proteomes" id="UP000008544"/>
    </source>
</evidence>
<protein>
    <submittedName>
        <fullName evidence="1">Uncharacterized protein</fullName>
    </submittedName>
</protein>
<reference evidence="1 2" key="2">
    <citation type="journal article" date="2008" name="Science">
        <title>Environmental genomics reveals a single-species ecosystem deep within Earth.</title>
        <authorList>
            <person name="Chivian D."/>
            <person name="Brodie E.L."/>
            <person name="Alm E.J."/>
            <person name="Culley D.E."/>
            <person name="Dehal P.S."/>
            <person name="Desantis T.Z."/>
            <person name="Gihring T.M."/>
            <person name="Lapidus A."/>
            <person name="Lin L.H."/>
            <person name="Lowry S.R."/>
            <person name="Moser D.P."/>
            <person name="Richardson P.M."/>
            <person name="Southam G."/>
            <person name="Wanger G."/>
            <person name="Pratt L.M."/>
            <person name="Andersen G.L."/>
            <person name="Hazen T.C."/>
            <person name="Brockman F.J."/>
            <person name="Arkin A.P."/>
            <person name="Onstott T.C."/>
        </authorList>
    </citation>
    <scope>NUCLEOTIDE SEQUENCE [LARGE SCALE GENOMIC DNA]</scope>
    <source>
        <strain evidence="1 2">MP104C</strain>
    </source>
</reference>
<dbReference type="EMBL" id="CP000860">
    <property type="protein sequence ID" value="ACA59651.1"/>
    <property type="molecule type" value="Genomic_DNA"/>
</dbReference>
<dbReference type="AlphaFoldDB" id="B1I436"/>
<dbReference type="eggNOG" id="COG1902">
    <property type="taxonomic scope" value="Bacteria"/>
</dbReference>